<dbReference type="InterPro" id="IPR010982">
    <property type="entry name" value="Lambda_DNA-bd_dom_sf"/>
</dbReference>
<dbReference type="InterPro" id="IPR028082">
    <property type="entry name" value="Peripla_BP_I"/>
</dbReference>
<dbReference type="InterPro" id="IPR000843">
    <property type="entry name" value="HTH_LacI"/>
</dbReference>
<dbReference type="SUPFAM" id="SSF53822">
    <property type="entry name" value="Periplasmic binding protein-like I"/>
    <property type="match status" value="1"/>
</dbReference>
<protein>
    <submittedName>
        <fullName evidence="6">LacI family transcriptional regulator</fullName>
    </submittedName>
</protein>
<evidence type="ECO:0000313" key="7">
    <source>
        <dbReference type="Proteomes" id="UP000518288"/>
    </source>
</evidence>
<dbReference type="PANTHER" id="PTHR30146:SF148">
    <property type="entry name" value="HTH-TYPE TRANSCRIPTIONAL REPRESSOR PURR-RELATED"/>
    <property type="match status" value="1"/>
</dbReference>
<dbReference type="PROSITE" id="PS50932">
    <property type="entry name" value="HTH_LACI_2"/>
    <property type="match status" value="1"/>
</dbReference>
<evidence type="ECO:0000256" key="1">
    <source>
        <dbReference type="ARBA" id="ARBA00022491"/>
    </source>
</evidence>
<dbReference type="RefSeq" id="WP_310732797.1">
    <property type="nucleotide sequence ID" value="NZ_JACCFH010000001.1"/>
</dbReference>
<reference evidence="6 7" key="1">
    <citation type="submission" date="2020-07" db="EMBL/GenBank/DDBJ databases">
        <title>Genomic Encyclopedia of Archaeal and Bacterial Type Strains, Phase II (KMG-II): from individual species to whole genera.</title>
        <authorList>
            <person name="Goeker M."/>
        </authorList>
    </citation>
    <scope>NUCLEOTIDE SEQUENCE [LARGE SCALE GENOMIC DNA]</scope>
    <source>
        <strain evidence="6 7">DSM 21226</strain>
    </source>
</reference>
<dbReference type="CDD" id="cd01392">
    <property type="entry name" value="HTH_LacI"/>
    <property type="match status" value="1"/>
</dbReference>
<keyword evidence="4" id="KW-0804">Transcription</keyword>
<evidence type="ECO:0000256" key="4">
    <source>
        <dbReference type="ARBA" id="ARBA00023163"/>
    </source>
</evidence>
<evidence type="ECO:0000259" key="5">
    <source>
        <dbReference type="PROSITE" id="PS50932"/>
    </source>
</evidence>
<dbReference type="AlphaFoldDB" id="A0A7Y9UBW6"/>
<evidence type="ECO:0000313" key="6">
    <source>
        <dbReference type="EMBL" id="NYG32954.1"/>
    </source>
</evidence>
<dbReference type="PROSITE" id="PS00356">
    <property type="entry name" value="HTH_LACI_1"/>
    <property type="match status" value="1"/>
</dbReference>
<dbReference type="Gene3D" id="1.10.260.40">
    <property type="entry name" value="lambda repressor-like DNA-binding domains"/>
    <property type="match status" value="1"/>
</dbReference>
<organism evidence="6 7">
    <name type="scientific">Sphaerotilus montanus</name>
    <dbReference type="NCBI Taxonomy" id="522889"/>
    <lineage>
        <taxon>Bacteria</taxon>
        <taxon>Pseudomonadati</taxon>
        <taxon>Pseudomonadota</taxon>
        <taxon>Betaproteobacteria</taxon>
        <taxon>Burkholderiales</taxon>
        <taxon>Sphaerotilaceae</taxon>
        <taxon>Sphaerotilus</taxon>
    </lineage>
</organism>
<dbReference type="Gene3D" id="3.40.50.2300">
    <property type="match status" value="2"/>
</dbReference>
<keyword evidence="1" id="KW-0678">Repressor</keyword>
<dbReference type="Pfam" id="PF00532">
    <property type="entry name" value="Peripla_BP_1"/>
    <property type="match status" value="1"/>
</dbReference>
<accession>A0A7Y9UBW6</accession>
<evidence type="ECO:0000256" key="3">
    <source>
        <dbReference type="ARBA" id="ARBA00023125"/>
    </source>
</evidence>
<name>A0A7Y9UBW6_9BURK</name>
<keyword evidence="2" id="KW-0805">Transcription regulation</keyword>
<gene>
    <name evidence="6" type="ORF">BDD16_001940</name>
</gene>
<dbReference type="EMBL" id="JACCFH010000001">
    <property type="protein sequence ID" value="NYG32954.1"/>
    <property type="molecule type" value="Genomic_DNA"/>
</dbReference>
<sequence length="340" mass="35602">MARTIKDVAARAGVSFTTVSHVLNGTRRVSEESRRRVERAVAELGYVPSALARSLKTSETHVLGVLVPNITNPFFAELMRGVEDAARGQGYSVFLCNCDDDPARQLGYVQRLLARRVDGLLLANSAAEASTVSGALKQTPVPTVVVDRAVAGLDADLVRVDNTGGARLATEHLLGLGHRRIACLAGPLAFEVSRARVAGWREALAAAGITPAPGWLVEGPYSPAQGHAATLGLLADHPEITAICAGNDLLGIGALRAAAERGVAVPQQLSVIGFDGIELGGFVHPGLSSVGEDIRAIGERAAAVLIERIRRSASRQPSPLRELVVTPALILRESTGPVPA</sequence>
<dbReference type="PANTHER" id="PTHR30146">
    <property type="entry name" value="LACI-RELATED TRANSCRIPTIONAL REPRESSOR"/>
    <property type="match status" value="1"/>
</dbReference>
<dbReference type="PRINTS" id="PR00036">
    <property type="entry name" value="HTHLACI"/>
</dbReference>
<dbReference type="Proteomes" id="UP000518288">
    <property type="component" value="Unassembled WGS sequence"/>
</dbReference>
<proteinExistence type="predicted"/>
<keyword evidence="3" id="KW-0238">DNA-binding</keyword>
<dbReference type="InterPro" id="IPR001761">
    <property type="entry name" value="Peripla_BP/Lac1_sug-bd_dom"/>
</dbReference>
<feature type="domain" description="HTH lacI-type" evidence="5">
    <location>
        <begin position="3"/>
        <end position="57"/>
    </location>
</feature>
<comment type="caution">
    <text evidence="6">The sequence shown here is derived from an EMBL/GenBank/DDBJ whole genome shotgun (WGS) entry which is preliminary data.</text>
</comment>
<evidence type="ECO:0000256" key="2">
    <source>
        <dbReference type="ARBA" id="ARBA00023015"/>
    </source>
</evidence>
<keyword evidence="7" id="KW-1185">Reference proteome</keyword>
<dbReference type="GO" id="GO:0003700">
    <property type="term" value="F:DNA-binding transcription factor activity"/>
    <property type="evidence" value="ECO:0007669"/>
    <property type="project" value="TreeGrafter"/>
</dbReference>
<dbReference type="CDD" id="cd06267">
    <property type="entry name" value="PBP1_LacI_sugar_binding-like"/>
    <property type="match status" value="1"/>
</dbReference>
<dbReference type="SUPFAM" id="SSF47413">
    <property type="entry name" value="lambda repressor-like DNA-binding domains"/>
    <property type="match status" value="1"/>
</dbReference>
<dbReference type="GO" id="GO:0000976">
    <property type="term" value="F:transcription cis-regulatory region binding"/>
    <property type="evidence" value="ECO:0007669"/>
    <property type="project" value="TreeGrafter"/>
</dbReference>
<dbReference type="SMART" id="SM00354">
    <property type="entry name" value="HTH_LACI"/>
    <property type="match status" value="1"/>
</dbReference>
<dbReference type="Pfam" id="PF00356">
    <property type="entry name" value="LacI"/>
    <property type="match status" value="1"/>
</dbReference>